<reference evidence="8 9" key="1">
    <citation type="submission" date="2019-09" db="EMBL/GenBank/DDBJ databases">
        <title>Complete genome sequence of Sporolactobacillus terrae 70-3.</title>
        <authorList>
            <person name="Tanaka N."/>
            <person name="Shiwa Y."/>
            <person name="Fujita N."/>
            <person name="Tanasupawat S."/>
        </authorList>
    </citation>
    <scope>NUCLEOTIDE SEQUENCE [LARGE SCALE GENOMIC DNA]</scope>
    <source>
        <strain evidence="8 9">70-3</strain>
    </source>
</reference>
<feature type="transmembrane region" description="Helical" evidence="6">
    <location>
        <begin position="268"/>
        <end position="287"/>
    </location>
</feature>
<feature type="domain" description="Major facilitator superfamily (MFS) profile" evidence="7">
    <location>
        <begin position="11"/>
        <end position="451"/>
    </location>
</feature>
<comment type="subcellular location">
    <subcellularLocation>
        <location evidence="1">Cell membrane</location>
        <topology evidence="1">Multi-pass membrane protein</topology>
    </subcellularLocation>
</comment>
<dbReference type="InterPro" id="IPR011701">
    <property type="entry name" value="MFS"/>
</dbReference>
<dbReference type="PANTHER" id="PTHR42718">
    <property type="entry name" value="MAJOR FACILITATOR SUPERFAMILY MULTIDRUG TRANSPORTER MFSC"/>
    <property type="match status" value="1"/>
</dbReference>
<evidence type="ECO:0000256" key="2">
    <source>
        <dbReference type="ARBA" id="ARBA00022448"/>
    </source>
</evidence>
<evidence type="ECO:0000259" key="7">
    <source>
        <dbReference type="PROSITE" id="PS50850"/>
    </source>
</evidence>
<dbReference type="InterPro" id="IPR020846">
    <property type="entry name" value="MFS_dom"/>
</dbReference>
<feature type="transmembrane region" description="Helical" evidence="6">
    <location>
        <begin position="166"/>
        <end position="185"/>
    </location>
</feature>
<dbReference type="EMBL" id="AP021853">
    <property type="protein sequence ID" value="BBO00295.1"/>
    <property type="molecule type" value="Genomic_DNA"/>
</dbReference>
<dbReference type="PROSITE" id="PS50850">
    <property type="entry name" value="MFS"/>
    <property type="match status" value="1"/>
</dbReference>
<name>A0A5K7X2Q6_9BACL</name>
<feature type="transmembrane region" description="Helical" evidence="6">
    <location>
        <begin position="77"/>
        <end position="103"/>
    </location>
</feature>
<proteinExistence type="predicted"/>
<feature type="transmembrane region" description="Helical" evidence="6">
    <location>
        <begin position="428"/>
        <end position="447"/>
    </location>
</feature>
<feature type="transmembrane region" description="Helical" evidence="6">
    <location>
        <begin position="205"/>
        <end position="223"/>
    </location>
</feature>
<evidence type="ECO:0000256" key="3">
    <source>
        <dbReference type="ARBA" id="ARBA00022692"/>
    </source>
</evidence>
<keyword evidence="5 6" id="KW-0472">Membrane</keyword>
<accession>A0A5K7X2Q6</accession>
<organism evidence="8 9">
    <name type="scientific">Sporolactobacillus terrae</name>
    <dbReference type="NCBI Taxonomy" id="269673"/>
    <lineage>
        <taxon>Bacteria</taxon>
        <taxon>Bacillati</taxon>
        <taxon>Bacillota</taxon>
        <taxon>Bacilli</taxon>
        <taxon>Bacillales</taxon>
        <taxon>Sporolactobacillaceae</taxon>
        <taxon>Sporolactobacillus</taxon>
    </lineage>
</organism>
<evidence type="ECO:0000256" key="1">
    <source>
        <dbReference type="ARBA" id="ARBA00004651"/>
    </source>
</evidence>
<feature type="transmembrane region" description="Helical" evidence="6">
    <location>
        <begin position="229"/>
        <end position="247"/>
    </location>
</feature>
<dbReference type="PANTHER" id="PTHR42718:SF9">
    <property type="entry name" value="MAJOR FACILITATOR SUPERFAMILY MULTIDRUG TRANSPORTER MFSC"/>
    <property type="match status" value="1"/>
</dbReference>
<dbReference type="GO" id="GO:0022857">
    <property type="term" value="F:transmembrane transporter activity"/>
    <property type="evidence" value="ECO:0007669"/>
    <property type="project" value="InterPro"/>
</dbReference>
<protein>
    <submittedName>
        <fullName evidence="8">Putative MFS-type transporter YwoD</fullName>
    </submittedName>
</protein>
<feature type="transmembrane region" description="Helical" evidence="6">
    <location>
        <begin position="356"/>
        <end position="377"/>
    </location>
</feature>
<feature type="transmembrane region" description="Helical" evidence="6">
    <location>
        <begin position="307"/>
        <end position="325"/>
    </location>
</feature>
<evidence type="ECO:0000256" key="4">
    <source>
        <dbReference type="ARBA" id="ARBA00022989"/>
    </source>
</evidence>
<evidence type="ECO:0000256" key="6">
    <source>
        <dbReference type="SAM" id="Phobius"/>
    </source>
</evidence>
<feature type="transmembrane region" description="Helical" evidence="6">
    <location>
        <begin position="42"/>
        <end position="65"/>
    </location>
</feature>
<dbReference type="RefSeq" id="WP_232057188.1">
    <property type="nucleotide sequence ID" value="NZ_AP021853.1"/>
</dbReference>
<dbReference type="InterPro" id="IPR036259">
    <property type="entry name" value="MFS_trans_sf"/>
</dbReference>
<evidence type="ECO:0000313" key="8">
    <source>
        <dbReference type="EMBL" id="BBO00295.1"/>
    </source>
</evidence>
<feature type="transmembrane region" description="Helical" evidence="6">
    <location>
        <begin position="135"/>
        <end position="160"/>
    </location>
</feature>
<dbReference type="SUPFAM" id="SSF103473">
    <property type="entry name" value="MFS general substrate transporter"/>
    <property type="match status" value="1"/>
</dbReference>
<sequence>MTRNKKKATVFMTAIATGTLLNPLNSSMIALALHSIQDDYQLSFAMVSWLISGFYLVSAVGQPVAGKMGDLIGRKKLFLTGLVIAACASLAAPIAPAFAFLLIFRLLQAAGSSAVYPSGVSLVHDYIAHEKQGTALAVLAISASVMTAFGPTVGGFLIVWGGWPSIFYVNLPFICVSFILGCLVIPKDVKEEKLRIRTLLARLDLIGIALFSFGIVSLLWFLLELEHAPHFFALIVSVICFTALACFEWHCKRPFIDVVLLKENHRLSVVYLLFILMNLVNYCLFYGMPNYFQSGLRLSVRTSGAMMLFMSAASVVVSLLCGRWIERKGTEMPIKVSAALTAAGAVFLLFAAESGLWFIGTVLVLFGIGYGICNVALQAAMLDAAQAKAVGISSGLFQTCRFIGSIGSTAILGLIFGSSVTQAHLSELAWFLIVISVFALLISVCFFRRKRPPDFD</sequence>
<gene>
    <name evidence="8" type="primary">ywoD</name>
    <name evidence="8" type="ORF">St703_29990</name>
</gene>
<dbReference type="GO" id="GO:0005886">
    <property type="term" value="C:plasma membrane"/>
    <property type="evidence" value="ECO:0007669"/>
    <property type="project" value="UniProtKB-SubCell"/>
</dbReference>
<keyword evidence="2" id="KW-0813">Transport</keyword>
<feature type="transmembrane region" description="Helical" evidence="6">
    <location>
        <begin position="332"/>
        <end position="350"/>
    </location>
</feature>
<keyword evidence="3 6" id="KW-0812">Transmembrane</keyword>
<dbReference type="Gene3D" id="1.20.1720.10">
    <property type="entry name" value="Multidrug resistance protein D"/>
    <property type="match status" value="1"/>
</dbReference>
<dbReference type="Proteomes" id="UP000326951">
    <property type="component" value="Chromosome"/>
</dbReference>
<dbReference type="Pfam" id="PF07690">
    <property type="entry name" value="MFS_1"/>
    <property type="match status" value="1"/>
</dbReference>
<dbReference type="Gene3D" id="1.20.1250.20">
    <property type="entry name" value="MFS general substrate transporter like domains"/>
    <property type="match status" value="1"/>
</dbReference>
<keyword evidence="4 6" id="KW-1133">Transmembrane helix</keyword>
<dbReference type="AlphaFoldDB" id="A0A5K7X2Q6"/>
<feature type="transmembrane region" description="Helical" evidence="6">
    <location>
        <begin position="389"/>
        <end position="416"/>
    </location>
</feature>
<evidence type="ECO:0000256" key="5">
    <source>
        <dbReference type="ARBA" id="ARBA00023136"/>
    </source>
</evidence>
<evidence type="ECO:0000313" key="9">
    <source>
        <dbReference type="Proteomes" id="UP000326951"/>
    </source>
</evidence>
<dbReference type="CDD" id="cd17321">
    <property type="entry name" value="MFS_MMR_MDR_like"/>
    <property type="match status" value="1"/>
</dbReference>